<comment type="caution">
    <text evidence="13">The sequence shown here is derived from an EMBL/GenBank/DDBJ whole genome shotgun (WGS) entry which is preliminary data.</text>
</comment>
<dbReference type="InterPro" id="IPR004358">
    <property type="entry name" value="Sig_transdc_His_kin-like_C"/>
</dbReference>
<keyword evidence="11" id="KW-0472">Membrane</keyword>
<evidence type="ECO:0000256" key="11">
    <source>
        <dbReference type="ARBA" id="ARBA00023136"/>
    </source>
</evidence>
<organism evidence="13 14">
    <name type="scientific">candidate division WOR-3 bacterium</name>
    <dbReference type="NCBI Taxonomy" id="2052148"/>
    <lineage>
        <taxon>Bacteria</taxon>
        <taxon>Bacteria division WOR-3</taxon>
    </lineage>
</organism>
<evidence type="ECO:0000256" key="8">
    <source>
        <dbReference type="ARBA" id="ARBA00022777"/>
    </source>
</evidence>
<evidence type="ECO:0000256" key="6">
    <source>
        <dbReference type="ARBA" id="ARBA00022679"/>
    </source>
</evidence>
<dbReference type="FunFam" id="3.30.565.10:FF:000023">
    <property type="entry name" value="PAS domain-containing sensor histidine kinase"/>
    <property type="match status" value="1"/>
</dbReference>
<evidence type="ECO:0000256" key="2">
    <source>
        <dbReference type="ARBA" id="ARBA00004236"/>
    </source>
</evidence>
<dbReference type="AlphaFoldDB" id="A0A350H9Y3"/>
<keyword evidence="8" id="KW-0418">Kinase</keyword>
<evidence type="ECO:0000256" key="9">
    <source>
        <dbReference type="ARBA" id="ARBA00022840"/>
    </source>
</evidence>
<keyword evidence="5" id="KW-0597">Phosphoprotein</keyword>
<dbReference type="InterPro" id="IPR050736">
    <property type="entry name" value="Sensor_HK_Regulatory"/>
</dbReference>
<evidence type="ECO:0000256" key="3">
    <source>
        <dbReference type="ARBA" id="ARBA00012438"/>
    </source>
</evidence>
<evidence type="ECO:0000256" key="1">
    <source>
        <dbReference type="ARBA" id="ARBA00000085"/>
    </source>
</evidence>
<dbReference type="GO" id="GO:0004673">
    <property type="term" value="F:protein histidine kinase activity"/>
    <property type="evidence" value="ECO:0007669"/>
    <property type="project" value="UniProtKB-EC"/>
</dbReference>
<evidence type="ECO:0000256" key="5">
    <source>
        <dbReference type="ARBA" id="ARBA00022553"/>
    </source>
</evidence>
<dbReference type="Gene3D" id="3.30.565.10">
    <property type="entry name" value="Histidine kinase-like ATPase, C-terminal domain"/>
    <property type="match status" value="1"/>
</dbReference>
<name>A0A350H9Y3_UNCW3</name>
<keyword evidence="6" id="KW-0808">Transferase</keyword>
<dbReference type="PROSITE" id="PS50109">
    <property type="entry name" value="HIS_KIN"/>
    <property type="match status" value="1"/>
</dbReference>
<dbReference type="InterPro" id="IPR036890">
    <property type="entry name" value="HATPase_C_sf"/>
</dbReference>
<protein>
    <recommendedName>
        <fullName evidence="3">histidine kinase</fullName>
        <ecNumber evidence="3">2.7.13.3</ecNumber>
    </recommendedName>
</protein>
<accession>A0A350H9Y3</accession>
<proteinExistence type="predicted"/>
<evidence type="ECO:0000256" key="7">
    <source>
        <dbReference type="ARBA" id="ARBA00022741"/>
    </source>
</evidence>
<dbReference type="GO" id="GO:0005886">
    <property type="term" value="C:plasma membrane"/>
    <property type="evidence" value="ECO:0007669"/>
    <property type="project" value="UniProtKB-SubCell"/>
</dbReference>
<dbReference type="EMBL" id="DMZY01000122">
    <property type="protein sequence ID" value="HAV92349.1"/>
    <property type="molecule type" value="Genomic_DNA"/>
</dbReference>
<feature type="domain" description="Histidine kinase" evidence="12">
    <location>
        <begin position="1"/>
        <end position="137"/>
    </location>
</feature>
<dbReference type="InterPro" id="IPR005467">
    <property type="entry name" value="His_kinase_dom"/>
</dbReference>
<keyword evidence="10" id="KW-0902">Two-component regulatory system</keyword>
<dbReference type="PANTHER" id="PTHR43711:SF1">
    <property type="entry name" value="HISTIDINE KINASE 1"/>
    <property type="match status" value="1"/>
</dbReference>
<dbReference type="GO" id="GO:0005524">
    <property type="term" value="F:ATP binding"/>
    <property type="evidence" value="ECO:0007669"/>
    <property type="project" value="UniProtKB-KW"/>
</dbReference>
<comment type="catalytic activity">
    <reaction evidence="1">
        <text>ATP + protein L-histidine = ADP + protein N-phospho-L-histidine.</text>
        <dbReference type="EC" id="2.7.13.3"/>
    </reaction>
</comment>
<keyword evidence="7" id="KW-0547">Nucleotide-binding</keyword>
<sequence>MAEKSISIEHDLDNLRDPVLGDKAALTEVFDNLITNALKFTDKNGKIKVTGYEKMENDTLNAVIKVEDSGIGIPHDKLDRIFDRFFQVDHDASKKYPGMGLGLTIAKMILEAHEGSISVSSVIGRGSTFKVILPIKKIGGEIETNT</sequence>
<reference evidence="13 14" key="1">
    <citation type="journal article" date="2018" name="Nat. Biotechnol.">
        <title>A standardized bacterial taxonomy based on genome phylogeny substantially revises the tree of life.</title>
        <authorList>
            <person name="Parks D.H."/>
            <person name="Chuvochina M."/>
            <person name="Waite D.W."/>
            <person name="Rinke C."/>
            <person name="Skarshewski A."/>
            <person name="Chaumeil P.A."/>
            <person name="Hugenholtz P."/>
        </authorList>
    </citation>
    <scope>NUCLEOTIDE SEQUENCE [LARGE SCALE GENOMIC DNA]</scope>
    <source>
        <strain evidence="13">UBA9956</strain>
    </source>
</reference>
<dbReference type="PANTHER" id="PTHR43711">
    <property type="entry name" value="TWO-COMPONENT HISTIDINE KINASE"/>
    <property type="match status" value="1"/>
</dbReference>
<evidence type="ECO:0000256" key="4">
    <source>
        <dbReference type="ARBA" id="ARBA00022475"/>
    </source>
</evidence>
<gene>
    <name evidence="13" type="ORF">DCW38_04125</name>
</gene>
<dbReference type="GO" id="GO:0000160">
    <property type="term" value="P:phosphorelay signal transduction system"/>
    <property type="evidence" value="ECO:0007669"/>
    <property type="project" value="UniProtKB-KW"/>
</dbReference>
<dbReference type="EC" id="2.7.13.3" evidence="3"/>
<dbReference type="PRINTS" id="PR00344">
    <property type="entry name" value="BCTRLSENSOR"/>
</dbReference>
<dbReference type="InterPro" id="IPR003594">
    <property type="entry name" value="HATPase_dom"/>
</dbReference>
<dbReference type="Proteomes" id="UP000264062">
    <property type="component" value="Unassembled WGS sequence"/>
</dbReference>
<keyword evidence="9" id="KW-0067">ATP-binding</keyword>
<dbReference type="Pfam" id="PF02518">
    <property type="entry name" value="HATPase_c"/>
    <property type="match status" value="1"/>
</dbReference>
<dbReference type="SMART" id="SM00387">
    <property type="entry name" value="HATPase_c"/>
    <property type="match status" value="1"/>
</dbReference>
<evidence type="ECO:0000313" key="14">
    <source>
        <dbReference type="Proteomes" id="UP000264062"/>
    </source>
</evidence>
<comment type="subcellular location">
    <subcellularLocation>
        <location evidence="2">Cell membrane</location>
    </subcellularLocation>
</comment>
<evidence type="ECO:0000256" key="10">
    <source>
        <dbReference type="ARBA" id="ARBA00023012"/>
    </source>
</evidence>
<evidence type="ECO:0000313" key="13">
    <source>
        <dbReference type="EMBL" id="HAV92349.1"/>
    </source>
</evidence>
<dbReference type="SUPFAM" id="SSF55874">
    <property type="entry name" value="ATPase domain of HSP90 chaperone/DNA topoisomerase II/histidine kinase"/>
    <property type="match status" value="1"/>
</dbReference>
<evidence type="ECO:0000259" key="12">
    <source>
        <dbReference type="PROSITE" id="PS50109"/>
    </source>
</evidence>
<keyword evidence="4" id="KW-1003">Cell membrane</keyword>